<dbReference type="InterPro" id="IPR000581">
    <property type="entry name" value="ILV_EDD_N"/>
</dbReference>
<dbReference type="NCBIfam" id="NF002068">
    <property type="entry name" value="PRK00911.1"/>
    <property type="match status" value="1"/>
</dbReference>
<comment type="caution">
    <text evidence="15">Lacks conserved residue(s) required for the propagation of feature annotation.</text>
</comment>
<evidence type="ECO:0000256" key="4">
    <source>
        <dbReference type="ARBA" id="ARBA00022714"/>
    </source>
</evidence>
<dbReference type="UniPathway" id="UPA00049">
    <property type="reaction ID" value="UER00061"/>
</dbReference>
<evidence type="ECO:0000256" key="6">
    <source>
        <dbReference type="ARBA" id="ARBA00022842"/>
    </source>
</evidence>
<comment type="similarity">
    <text evidence="2 15">Belongs to the IlvD/Edd family.</text>
</comment>
<keyword evidence="8 15" id="KW-0411">Iron-sulfur</keyword>
<dbReference type="NCBIfam" id="TIGR00110">
    <property type="entry name" value="ilvD"/>
    <property type="match status" value="1"/>
</dbReference>
<evidence type="ECO:0000313" key="19">
    <source>
        <dbReference type="Proteomes" id="UP000271256"/>
    </source>
</evidence>
<comment type="caution">
    <text evidence="18">The sequence shown here is derived from an EMBL/GenBank/DDBJ whole genome shotgun (WGS) entry which is preliminary data.</text>
</comment>
<dbReference type="GO" id="GO:0004160">
    <property type="term" value="F:dihydroxy-acid dehydratase activity"/>
    <property type="evidence" value="ECO:0007669"/>
    <property type="project" value="UniProtKB-UniRule"/>
</dbReference>
<feature type="binding site" evidence="15">
    <location>
        <position position="120"/>
    </location>
    <ligand>
        <name>Mg(2+)</name>
        <dbReference type="ChEBI" id="CHEBI:18420"/>
    </ligand>
</feature>
<dbReference type="EMBL" id="RBWE01000001">
    <property type="protein sequence ID" value="RKO66067.1"/>
    <property type="molecule type" value="Genomic_DNA"/>
</dbReference>
<keyword evidence="6 15" id="KW-0460">Magnesium</keyword>
<evidence type="ECO:0000259" key="17">
    <source>
        <dbReference type="Pfam" id="PF24877"/>
    </source>
</evidence>
<dbReference type="SUPFAM" id="SSF143975">
    <property type="entry name" value="IlvD/EDD N-terminal domain-like"/>
    <property type="match status" value="1"/>
</dbReference>
<dbReference type="HAMAP" id="MF_00012">
    <property type="entry name" value="IlvD"/>
    <property type="match status" value="1"/>
</dbReference>
<dbReference type="InterPro" id="IPR042096">
    <property type="entry name" value="Dihydro-acid_dehy_C"/>
</dbReference>
<dbReference type="GO" id="GO:0000287">
    <property type="term" value="F:magnesium ion binding"/>
    <property type="evidence" value="ECO:0007669"/>
    <property type="project" value="UniProtKB-UniRule"/>
</dbReference>
<dbReference type="UniPathway" id="UPA00047">
    <property type="reaction ID" value="UER00057"/>
</dbReference>
<comment type="catalytic activity">
    <reaction evidence="15">
        <text>(2R,3R)-2,3-dihydroxy-3-methylpentanoate = (S)-3-methyl-2-oxopentanoate + H2O</text>
        <dbReference type="Rhea" id="RHEA:27694"/>
        <dbReference type="ChEBI" id="CHEBI:15377"/>
        <dbReference type="ChEBI" id="CHEBI:35146"/>
        <dbReference type="ChEBI" id="CHEBI:49258"/>
        <dbReference type="EC" id="4.2.1.9"/>
    </reaction>
</comment>
<keyword evidence="7 15" id="KW-0408">Iron</keyword>
<dbReference type="GO" id="GO:0005829">
    <property type="term" value="C:cytosol"/>
    <property type="evidence" value="ECO:0007669"/>
    <property type="project" value="TreeGrafter"/>
</dbReference>
<comment type="function">
    <text evidence="15">Functions in the biosynthesis of branched-chain amino acids. Catalyzes the dehydration of (2R,3R)-2,3-dihydroxy-3-methylpentanoate (2,3-dihydroxy-3-methylvalerate) into 2-oxo-3-methylpentanoate (2-oxo-3-methylvalerate) and of (2R)-2,3-dihydroxy-3-methylbutanoate (2,3-dihydroxyisovalerate) into 2-oxo-3-methylbutanoate (2-oxoisovalerate), the penultimate precursor to L-isoleucine and L-valine, respectively.</text>
</comment>
<keyword evidence="3 15" id="KW-0028">Amino-acid biosynthesis</keyword>
<keyword evidence="10 15" id="KW-0100">Branched-chain amino acid biosynthesis</keyword>
<feature type="domain" description="Dihydroxy-acid/6-phosphogluconate dehydratase C-terminal" evidence="17">
    <location>
        <begin position="358"/>
        <end position="549"/>
    </location>
</feature>
<dbReference type="InterPro" id="IPR037237">
    <property type="entry name" value="IlvD/EDD_N"/>
</dbReference>
<organism evidence="18 19">
    <name type="scientific">Desulfofundulus salinus</name>
    <dbReference type="NCBI Taxonomy" id="2419843"/>
    <lineage>
        <taxon>Bacteria</taxon>
        <taxon>Bacillati</taxon>
        <taxon>Bacillota</taxon>
        <taxon>Clostridia</taxon>
        <taxon>Eubacteriales</taxon>
        <taxon>Peptococcaceae</taxon>
        <taxon>Desulfofundulus</taxon>
    </lineage>
</organism>
<keyword evidence="5 15" id="KW-0479">Metal-binding</keyword>
<gene>
    <name evidence="15 18" type="primary">ilvD</name>
    <name evidence="18" type="ORF">D7024_03295</name>
</gene>
<evidence type="ECO:0000259" key="16">
    <source>
        <dbReference type="Pfam" id="PF00920"/>
    </source>
</evidence>
<reference evidence="18 19" key="1">
    <citation type="submission" date="2018-10" db="EMBL/GenBank/DDBJ databases">
        <authorList>
            <person name="Grouzdev D.S."/>
            <person name="Krutkina M.S."/>
            <person name="Tourova T.P."/>
            <person name="Nazina T.N."/>
        </authorList>
    </citation>
    <scope>NUCLEOTIDE SEQUENCE [LARGE SCALE GENOMIC DNA]</scope>
    <source>
        <strain evidence="18 19">435</strain>
    </source>
</reference>
<evidence type="ECO:0000256" key="10">
    <source>
        <dbReference type="ARBA" id="ARBA00023304"/>
    </source>
</evidence>
<dbReference type="PANTHER" id="PTHR43661">
    <property type="entry name" value="D-XYLONATE DEHYDRATASE"/>
    <property type="match status" value="1"/>
</dbReference>
<feature type="active site" description="Proton acceptor" evidence="15">
    <location>
        <position position="468"/>
    </location>
</feature>
<evidence type="ECO:0000256" key="3">
    <source>
        <dbReference type="ARBA" id="ARBA00022605"/>
    </source>
</evidence>
<comment type="pathway">
    <text evidence="12 15">Amino-acid biosynthesis; L-valine biosynthesis; L-valine from pyruvate: step 3/4.</text>
</comment>
<evidence type="ECO:0000256" key="7">
    <source>
        <dbReference type="ARBA" id="ARBA00023004"/>
    </source>
</evidence>
<comment type="pathway">
    <text evidence="13 15">Amino-acid biosynthesis; L-isoleucine biosynthesis; L-isoleucine from 2-oxobutanoate: step 3/4.</text>
</comment>
<comment type="subunit">
    <text evidence="15">Homodimer.</text>
</comment>
<feature type="binding site" description="via carbamate group" evidence="15">
    <location>
        <position position="121"/>
    </location>
    <ligand>
        <name>Mg(2+)</name>
        <dbReference type="ChEBI" id="CHEBI:18420"/>
    </ligand>
</feature>
<dbReference type="PROSITE" id="PS00887">
    <property type="entry name" value="ILVD_EDD_2"/>
    <property type="match status" value="1"/>
</dbReference>
<evidence type="ECO:0000256" key="12">
    <source>
        <dbReference type="ARBA" id="ARBA00029436"/>
    </source>
</evidence>
<dbReference type="PANTHER" id="PTHR43661:SF3">
    <property type="entry name" value="D-XYLONATE DEHYDRATASE YAGF-RELATED"/>
    <property type="match status" value="1"/>
</dbReference>
<proteinExistence type="inferred from homology"/>
<dbReference type="GO" id="GO:0009099">
    <property type="term" value="P:L-valine biosynthetic process"/>
    <property type="evidence" value="ECO:0007669"/>
    <property type="project" value="UniProtKB-UniRule"/>
</dbReference>
<dbReference type="RefSeq" id="WP_121450512.1">
    <property type="nucleotide sequence ID" value="NZ_RBWE01000001.1"/>
</dbReference>
<sequence length="552" mass="58215">MRSDAIKKGLEKAPHRSLLKALGFVDQELERPMIGVVNSFNEIVPGHMHLNEITAAVKAGVRMAGGTPVEFPCIAVCDGIAMNHSGMKYSLASRELIADSIEVMVQAHQFDGLVLVTACDKIVPGMLMAAARLDIPAIVISGGPMLAGRYQGRDLSLSNMFEAVGAVRAGRMTEEELAALEEEACPGCGSCAGMFTANSMNCLTEAIGMALPGNGTIPAVSAARRRLAKLTGMRAVELVKEDVRPSSILTARAFENALAVDMALGCSTNTVLHLPAIAREAGVEISLDKINEISARTPNLCKLSPMGPYFMQDLHEAGGIPAVMAQLAKKDLLHLDLPTVSGQTVGELIRDRRVSRPEVIRDIENPHSPTGGIAILRGNLAPGGAVVKKAGVAPEMMVHRGPARVFDSEEEALKAILGGTINKGDVIVIRYEGPRGGPGMREMLAPTAAVAGMGLDRDVALLTDGRFSGATRGASIGHISPEAAAGGPLAVVRDGDMIVIDIPNYRLDVELSPEEIQDRLARWTPPAPRVTGGYLARYARQVSSASTGAVLE</sequence>
<feature type="modified residue" description="N6-carboxylysine" evidence="15">
    <location>
        <position position="121"/>
    </location>
</feature>
<evidence type="ECO:0000256" key="2">
    <source>
        <dbReference type="ARBA" id="ARBA00006486"/>
    </source>
</evidence>
<dbReference type="InterPro" id="IPR056740">
    <property type="entry name" value="ILV_EDD_C"/>
</dbReference>
<evidence type="ECO:0000256" key="8">
    <source>
        <dbReference type="ARBA" id="ARBA00023014"/>
    </source>
</evidence>
<dbReference type="Gene3D" id="3.50.30.80">
    <property type="entry name" value="IlvD/EDD C-terminal domain-like"/>
    <property type="match status" value="1"/>
</dbReference>
<feature type="domain" description="Dihydroxy-acid/6-phosphogluconate dehydratase N-terminal" evidence="16">
    <location>
        <begin position="31"/>
        <end position="347"/>
    </location>
</feature>
<name>A0A494WYU5_9FIRM</name>
<protein>
    <recommendedName>
        <fullName evidence="14 15">Dihydroxy-acid dehydratase</fullName>
        <shortName evidence="15">DAD</shortName>
        <ecNumber evidence="14 15">4.2.1.9</ecNumber>
    </recommendedName>
</protein>
<evidence type="ECO:0000313" key="18">
    <source>
        <dbReference type="EMBL" id="RKO66067.1"/>
    </source>
</evidence>
<comment type="cofactor">
    <cofactor evidence="1 15">
        <name>Mg(2+)</name>
        <dbReference type="ChEBI" id="CHEBI:18420"/>
    </cofactor>
</comment>
<keyword evidence="4 15" id="KW-0001">2Fe-2S</keyword>
<keyword evidence="19" id="KW-1185">Reference proteome</keyword>
<dbReference type="InterPro" id="IPR004404">
    <property type="entry name" value="DihydroxyA_deHydtase"/>
</dbReference>
<dbReference type="PROSITE" id="PS00886">
    <property type="entry name" value="ILVD_EDD_1"/>
    <property type="match status" value="1"/>
</dbReference>
<dbReference type="Pfam" id="PF24877">
    <property type="entry name" value="ILV_EDD_C"/>
    <property type="match status" value="1"/>
</dbReference>
<dbReference type="SUPFAM" id="SSF52016">
    <property type="entry name" value="LeuD/IlvD-like"/>
    <property type="match status" value="1"/>
</dbReference>
<feature type="binding site" evidence="15">
    <location>
        <position position="78"/>
    </location>
    <ligand>
        <name>Mg(2+)</name>
        <dbReference type="ChEBI" id="CHEBI:18420"/>
    </ligand>
</feature>
<dbReference type="Proteomes" id="UP000271256">
    <property type="component" value="Unassembled WGS sequence"/>
</dbReference>
<feature type="binding site" evidence="15">
    <location>
        <position position="442"/>
    </location>
    <ligand>
        <name>Mg(2+)</name>
        <dbReference type="ChEBI" id="CHEBI:18420"/>
    </ligand>
</feature>
<evidence type="ECO:0000256" key="11">
    <source>
        <dbReference type="ARBA" id="ARBA00029304"/>
    </source>
</evidence>
<accession>A0A494WYU5</accession>
<evidence type="ECO:0000256" key="14">
    <source>
        <dbReference type="ARBA" id="ARBA00029490"/>
    </source>
</evidence>
<comment type="cofactor">
    <cofactor evidence="15">
        <name>[2Fe-2S] cluster</name>
        <dbReference type="ChEBI" id="CHEBI:190135"/>
    </cofactor>
    <text evidence="15">Binds 1 [2Fe-2S] cluster per subunit. This cluster acts as a Lewis acid cofactor.</text>
</comment>
<dbReference type="EC" id="4.2.1.9" evidence="14 15"/>
<dbReference type="FunFam" id="3.50.30.80:FF:000001">
    <property type="entry name" value="Dihydroxy-acid dehydratase"/>
    <property type="match status" value="1"/>
</dbReference>
<evidence type="ECO:0000256" key="5">
    <source>
        <dbReference type="ARBA" id="ARBA00022723"/>
    </source>
</evidence>
<comment type="catalytic activity">
    <reaction evidence="11">
        <text>(2R)-2,3-dihydroxy-3-methylbutanoate = 3-methyl-2-oxobutanoate + H2O</text>
        <dbReference type="Rhea" id="RHEA:24809"/>
        <dbReference type="ChEBI" id="CHEBI:11851"/>
        <dbReference type="ChEBI" id="CHEBI:15377"/>
        <dbReference type="ChEBI" id="CHEBI:49072"/>
        <dbReference type="EC" id="4.2.1.9"/>
    </reaction>
    <physiologicalReaction direction="left-to-right" evidence="11">
        <dbReference type="Rhea" id="RHEA:24810"/>
    </physiologicalReaction>
</comment>
<dbReference type="OrthoDB" id="9807077at2"/>
<evidence type="ECO:0000256" key="13">
    <source>
        <dbReference type="ARBA" id="ARBA00029437"/>
    </source>
</evidence>
<dbReference type="GO" id="GO:0051537">
    <property type="term" value="F:2 iron, 2 sulfur cluster binding"/>
    <property type="evidence" value="ECO:0007669"/>
    <property type="project" value="UniProtKB-UniRule"/>
</dbReference>
<dbReference type="GO" id="GO:0009097">
    <property type="term" value="P:isoleucine biosynthetic process"/>
    <property type="evidence" value="ECO:0007669"/>
    <property type="project" value="UniProtKB-UniRule"/>
</dbReference>
<evidence type="ECO:0000256" key="15">
    <source>
        <dbReference type="HAMAP-Rule" id="MF_00012"/>
    </source>
</evidence>
<dbReference type="InterPro" id="IPR020558">
    <property type="entry name" value="DiOHA_6PGluconate_deHydtase_CS"/>
</dbReference>
<evidence type="ECO:0000256" key="9">
    <source>
        <dbReference type="ARBA" id="ARBA00023239"/>
    </source>
</evidence>
<dbReference type="AlphaFoldDB" id="A0A494WYU5"/>
<evidence type="ECO:0000256" key="1">
    <source>
        <dbReference type="ARBA" id="ARBA00001946"/>
    </source>
</evidence>
<dbReference type="Pfam" id="PF00920">
    <property type="entry name" value="ILVD_EDD_N"/>
    <property type="match status" value="1"/>
</dbReference>
<keyword evidence="9 15" id="KW-0456">Lyase</keyword>